<keyword evidence="3" id="KW-1185">Reference proteome</keyword>
<dbReference type="EMBL" id="PENI01000041">
    <property type="protein sequence ID" value="RMB80504.1"/>
    <property type="molecule type" value="Genomic_DNA"/>
</dbReference>
<feature type="region of interest" description="Disordered" evidence="1">
    <location>
        <begin position="1"/>
        <end position="49"/>
    </location>
</feature>
<dbReference type="AlphaFoldDB" id="A0A3M0HVB7"/>
<feature type="compositionally biased region" description="Low complexity" evidence="1">
    <location>
        <begin position="35"/>
        <end position="49"/>
    </location>
</feature>
<protein>
    <submittedName>
        <fullName evidence="2">Uncharacterized protein</fullName>
    </submittedName>
</protein>
<evidence type="ECO:0000256" key="1">
    <source>
        <dbReference type="SAM" id="MobiDB-lite"/>
    </source>
</evidence>
<sequence>MPNVPSDGGRATSRTRPRSDSSATSHSRNERSSSAERSPVTSTRTSTRTWLQQLCCQQKGFRNWARLPARTPTAMERIGRARVDQEVLRWAFSRLGSGT</sequence>
<comment type="caution">
    <text evidence="2">The sequence shown here is derived from an EMBL/GenBank/DDBJ whole genome shotgun (WGS) entry which is preliminary data.</text>
</comment>
<reference evidence="2 3" key="1">
    <citation type="submission" date="2017-11" db="EMBL/GenBank/DDBJ databases">
        <title>Draft genome of actinobacteria isolated from guarana (Paullinia cupana (Mart.) Ducke.</title>
        <authorList>
            <person name="Siqueira K.A."/>
            <person name="Liotti R.G."/>
            <person name="Mendes T.A.O."/>
            <person name="Soares M.A."/>
        </authorList>
    </citation>
    <scope>NUCLEOTIDE SEQUENCE [LARGE SCALE GENOMIC DNA]</scope>
    <source>
        <strain evidence="2 3">193</strain>
    </source>
</reference>
<name>A0A3M0HVB7_9ACTN</name>
<proteinExistence type="predicted"/>
<dbReference type="Proteomes" id="UP000270471">
    <property type="component" value="Unassembled WGS sequence"/>
</dbReference>
<evidence type="ECO:0000313" key="3">
    <source>
        <dbReference type="Proteomes" id="UP000270471"/>
    </source>
</evidence>
<accession>A0A3M0HVB7</accession>
<organism evidence="2 3">
    <name type="scientific">Streptomyces shenzhenensis</name>
    <dbReference type="NCBI Taxonomy" id="943815"/>
    <lineage>
        <taxon>Bacteria</taxon>
        <taxon>Bacillati</taxon>
        <taxon>Actinomycetota</taxon>
        <taxon>Actinomycetes</taxon>
        <taxon>Kitasatosporales</taxon>
        <taxon>Streptomycetaceae</taxon>
        <taxon>Streptomyces</taxon>
    </lineage>
</organism>
<evidence type="ECO:0000313" key="2">
    <source>
        <dbReference type="EMBL" id="RMB80504.1"/>
    </source>
</evidence>
<gene>
    <name evidence="2" type="ORF">CTZ28_39570</name>
</gene>